<evidence type="ECO:0000313" key="1">
    <source>
        <dbReference type="EMBL" id="VDY42390.1"/>
    </source>
</evidence>
<dbReference type="Proteomes" id="UP000281393">
    <property type="component" value="Chromosome"/>
</dbReference>
<reference evidence="1 2" key="1">
    <citation type="submission" date="2018-12" db="EMBL/GenBank/DDBJ databases">
        <authorList>
            <consortium name="Pathogen Informatics"/>
        </authorList>
    </citation>
    <scope>NUCLEOTIDE SEQUENCE [LARGE SCALE GENOMIC DNA]</scope>
    <source>
        <strain evidence="1 2">NCTC7102</strain>
    </source>
</reference>
<protein>
    <submittedName>
        <fullName evidence="1">Uncharacterized protein</fullName>
    </submittedName>
</protein>
<name>A0A447JIF1_SALET</name>
<evidence type="ECO:0000313" key="2">
    <source>
        <dbReference type="Proteomes" id="UP000281393"/>
    </source>
</evidence>
<organism evidence="1 2">
    <name type="scientific">Salmonella enterica subsp. enterica serovar Daytona</name>
    <dbReference type="NCBI Taxonomy" id="1962639"/>
    <lineage>
        <taxon>Bacteria</taxon>
        <taxon>Pseudomonadati</taxon>
        <taxon>Pseudomonadota</taxon>
        <taxon>Gammaproteobacteria</taxon>
        <taxon>Enterobacterales</taxon>
        <taxon>Enterobacteriaceae</taxon>
        <taxon>Salmonella</taxon>
    </lineage>
</organism>
<proteinExistence type="predicted"/>
<dbReference type="EMBL" id="LR133909">
    <property type="protein sequence ID" value="VDY42390.1"/>
    <property type="molecule type" value="Genomic_DNA"/>
</dbReference>
<dbReference type="AlphaFoldDB" id="A0A447JIF1"/>
<accession>A0A447JIF1</accession>
<sequence>MSSILMSMVSLHFPPFMVSLHSYPVDILWYIQSIPFDDSCQTS</sequence>
<gene>
    <name evidence="1" type="ORF">NCTC7102_03219</name>
</gene>